<protein>
    <submittedName>
        <fullName evidence="2">Uncharacterized protein</fullName>
    </submittedName>
</protein>
<dbReference type="EMBL" id="MN739344">
    <property type="protein sequence ID" value="QHS99526.1"/>
    <property type="molecule type" value="Genomic_DNA"/>
</dbReference>
<evidence type="ECO:0000256" key="1">
    <source>
        <dbReference type="SAM" id="Phobius"/>
    </source>
</evidence>
<keyword evidence="1" id="KW-1133">Transmembrane helix</keyword>
<accession>A0A6C0C584</accession>
<evidence type="ECO:0000313" key="2">
    <source>
        <dbReference type="EMBL" id="QHS99526.1"/>
    </source>
</evidence>
<keyword evidence="1" id="KW-0472">Membrane</keyword>
<reference evidence="2" key="1">
    <citation type="journal article" date="2020" name="Nature">
        <title>Giant virus diversity and host interactions through global metagenomics.</title>
        <authorList>
            <person name="Schulz F."/>
            <person name="Roux S."/>
            <person name="Paez-Espino D."/>
            <person name="Jungbluth S."/>
            <person name="Walsh D.A."/>
            <person name="Denef V.J."/>
            <person name="McMahon K.D."/>
            <person name="Konstantinidis K.T."/>
            <person name="Eloe-Fadrosh E.A."/>
            <person name="Kyrpides N.C."/>
            <person name="Woyke T."/>
        </authorList>
    </citation>
    <scope>NUCLEOTIDE SEQUENCE</scope>
    <source>
        <strain evidence="2">GVMAG-M-3300020187-37</strain>
    </source>
</reference>
<dbReference type="AlphaFoldDB" id="A0A6C0C584"/>
<sequence length="100" mass="11631">MKIDYQTIYIIVIIIFFNFLLLNIFRLQNDIQNINKNIKDNKNINGFNSNKYKLLNNNNNSIGDIKSKLNDIASIVPIDVNKIDKTNANFVPKFKQVDNL</sequence>
<keyword evidence="1" id="KW-0812">Transmembrane</keyword>
<name>A0A6C0C584_9ZZZZ</name>
<organism evidence="2">
    <name type="scientific">viral metagenome</name>
    <dbReference type="NCBI Taxonomy" id="1070528"/>
    <lineage>
        <taxon>unclassified sequences</taxon>
        <taxon>metagenomes</taxon>
        <taxon>organismal metagenomes</taxon>
    </lineage>
</organism>
<proteinExistence type="predicted"/>
<feature type="transmembrane region" description="Helical" evidence="1">
    <location>
        <begin position="6"/>
        <end position="25"/>
    </location>
</feature>